<dbReference type="Proteomes" id="UP000430368">
    <property type="component" value="Chromosome"/>
</dbReference>
<evidence type="ECO:0000259" key="5">
    <source>
        <dbReference type="PROSITE" id="PS51898"/>
    </source>
</evidence>
<dbReference type="Gene3D" id="3.30.160.390">
    <property type="entry name" value="Integrase, DNA-binding domain"/>
    <property type="match status" value="1"/>
</dbReference>
<keyword evidence="7" id="KW-1185">Reference proteome</keyword>
<name>A0ABX6GHG2_9GAMM</name>
<gene>
    <name evidence="6" type="ORF">FO014_01245</name>
</gene>
<feature type="domain" description="Tyr recombinase" evidence="5">
    <location>
        <begin position="208"/>
        <end position="389"/>
    </location>
</feature>
<evidence type="ECO:0000256" key="4">
    <source>
        <dbReference type="ARBA" id="ARBA00023172"/>
    </source>
</evidence>
<dbReference type="InterPro" id="IPR010998">
    <property type="entry name" value="Integrase_recombinase_N"/>
</dbReference>
<dbReference type="PROSITE" id="PS51898">
    <property type="entry name" value="TYR_RECOMBINASE"/>
    <property type="match status" value="1"/>
</dbReference>
<proteinExistence type="inferred from homology"/>
<evidence type="ECO:0000313" key="6">
    <source>
        <dbReference type="EMBL" id="QHA85711.1"/>
    </source>
</evidence>
<dbReference type="InterPro" id="IPR050808">
    <property type="entry name" value="Phage_Integrase"/>
</dbReference>
<dbReference type="InterPro" id="IPR013762">
    <property type="entry name" value="Integrase-like_cat_sf"/>
</dbReference>
<evidence type="ECO:0000256" key="3">
    <source>
        <dbReference type="ARBA" id="ARBA00023125"/>
    </source>
</evidence>
<dbReference type="InterPro" id="IPR025166">
    <property type="entry name" value="Integrase_DNA_bind_dom"/>
</dbReference>
<protein>
    <submittedName>
        <fullName evidence="6">DUF4102 domain-containing protein</fullName>
    </submittedName>
</protein>
<dbReference type="SUPFAM" id="SSF56349">
    <property type="entry name" value="DNA breaking-rejoining enzymes"/>
    <property type="match status" value="1"/>
</dbReference>
<evidence type="ECO:0000256" key="2">
    <source>
        <dbReference type="ARBA" id="ARBA00022908"/>
    </source>
</evidence>
<accession>A0ABX6GHG2</accession>
<organism evidence="6 7">
    <name type="scientific">Serratia rhizosphaerae</name>
    <dbReference type="NCBI Taxonomy" id="2597702"/>
    <lineage>
        <taxon>Bacteria</taxon>
        <taxon>Pseudomonadati</taxon>
        <taxon>Pseudomonadota</taxon>
        <taxon>Gammaproteobacteria</taxon>
        <taxon>Enterobacterales</taxon>
        <taxon>Yersiniaceae</taxon>
        <taxon>Serratia</taxon>
    </lineage>
</organism>
<dbReference type="Gene3D" id="1.10.150.130">
    <property type="match status" value="1"/>
</dbReference>
<dbReference type="InterPro" id="IPR038488">
    <property type="entry name" value="Integrase_DNA-bd_sf"/>
</dbReference>
<comment type="similarity">
    <text evidence="1">Belongs to the 'phage' integrase family.</text>
</comment>
<evidence type="ECO:0000256" key="1">
    <source>
        <dbReference type="ARBA" id="ARBA00008857"/>
    </source>
</evidence>
<dbReference type="InterPro" id="IPR011010">
    <property type="entry name" value="DNA_brk_join_enz"/>
</dbReference>
<dbReference type="PANTHER" id="PTHR30629:SF2">
    <property type="entry name" value="PROPHAGE INTEGRASE INTS-RELATED"/>
    <property type="match status" value="1"/>
</dbReference>
<evidence type="ECO:0000313" key="7">
    <source>
        <dbReference type="Proteomes" id="UP000430368"/>
    </source>
</evidence>
<keyword evidence="3" id="KW-0238">DNA-binding</keyword>
<keyword evidence="2" id="KW-0229">DNA integration</keyword>
<dbReference type="EMBL" id="CP041764">
    <property type="protein sequence ID" value="QHA85711.1"/>
    <property type="molecule type" value="Genomic_DNA"/>
</dbReference>
<reference evidence="6 7" key="1">
    <citation type="submission" date="2019-07" db="EMBL/GenBank/DDBJ databases">
        <title>Serratia dokdonensis sp. nov., an elicitor of systemic resistance in Nicotiana Tabacum.</title>
        <authorList>
            <person name="Son J.-S."/>
            <person name="Hwang Y.-J."/>
            <person name="Lee S.-Y."/>
            <person name="Ghim S.-Y."/>
        </authorList>
    </citation>
    <scope>NUCLEOTIDE SEQUENCE [LARGE SCALE GENOMIC DNA]</scope>
    <source>
        <strain evidence="6 7">KUDC3025</strain>
    </source>
</reference>
<dbReference type="Pfam" id="PF00589">
    <property type="entry name" value="Phage_integrase"/>
    <property type="match status" value="1"/>
</dbReference>
<sequence>MATENKLSDKLLKSLSGKPSEKQLIMADGRGLSIRVSKAGGVSFVFYYRTGGRTSPPVWLTLGRYPDMSLANARKVRDQCREWLAMHLDPRNQIKIEAKRSMRPVTIKDAIMYWYDNHAITARKEHEYLIKRFDKHIFPYIGNMSIEESKLHDWLTCFDRIKKKAPVMSGAIFLDVKQALRFCRVRQYISCDPLGDIGVNYVGRSSGIRDRVLDVKETADVWSFSFGNNLLNIASAVNQRMFVLCMAFGCRQREARLSTWSEWDFENWIWTVPKEHSKNGEAIVRPVPVGIRQWITNLHAATKRSDFIIGVEFSRAGVTSAANRICKRLGHDKSGLWCIHDFRRTFSTTLNDMGADPYIIELLLGHKIKGVAGVYNKSRHLNKKLKVLNMWVSYLNALAGFNNNVAELNKEVV</sequence>
<dbReference type="InterPro" id="IPR002104">
    <property type="entry name" value="Integrase_catalytic"/>
</dbReference>
<dbReference type="RefSeq" id="WP_160027201.1">
    <property type="nucleotide sequence ID" value="NZ_CP041764.1"/>
</dbReference>
<dbReference type="Pfam" id="PF13356">
    <property type="entry name" value="Arm-DNA-bind_3"/>
    <property type="match status" value="1"/>
</dbReference>
<dbReference type="PANTHER" id="PTHR30629">
    <property type="entry name" value="PROPHAGE INTEGRASE"/>
    <property type="match status" value="1"/>
</dbReference>
<dbReference type="CDD" id="cd00801">
    <property type="entry name" value="INT_P4_C"/>
    <property type="match status" value="1"/>
</dbReference>
<dbReference type="Gene3D" id="1.10.443.10">
    <property type="entry name" value="Intergrase catalytic core"/>
    <property type="match status" value="1"/>
</dbReference>
<keyword evidence="4" id="KW-0233">DNA recombination</keyword>